<accession>A0A0P1KPB1</accession>
<reference evidence="2" key="1">
    <citation type="submission" date="2015-10" db="EMBL/GenBank/DDBJ databases">
        <authorList>
            <person name="Devillers H."/>
        </authorList>
    </citation>
    <scope>NUCLEOTIDE SEQUENCE [LARGE SCALE GENOMIC DNA]</scope>
</reference>
<dbReference type="AlphaFoldDB" id="A0A0P1KPB1"/>
<gene>
    <name evidence="1" type="ORF">LAQU0_S03e00606g</name>
</gene>
<evidence type="ECO:0000313" key="1">
    <source>
        <dbReference type="EMBL" id="CUS21352.1"/>
    </source>
</evidence>
<sequence>MSGVTRRLGDVLGISKSISRYGRKNGGSHSKVGREMFDEMTAGCYSQYLADYDCFVLLQWPAIKGIGHANRTKMWKRLCWAVNDVYRMSGASSSVESIDVPPSPVFFERPLDTQLFGRALQAKNLCRKPKLFCSFQRFSSLESATALLQYLELATKPAEGSDGDAAFEPVVVGVKLGSSGSSVLSHIQPLLEESSKMYQDLNYEKLLQIAKSKSTGDADPVKSQAKKVLVALAENKLSKPRLTDNRQWLLFTSHGQG</sequence>
<proteinExistence type="predicted"/>
<protein>
    <submittedName>
        <fullName evidence="1">LAQU0S03e00606g1_1</fullName>
    </submittedName>
</protein>
<name>A0A0P1KPB1_9SACH</name>
<dbReference type="EMBL" id="LN890565">
    <property type="protein sequence ID" value="CUS21352.1"/>
    <property type="molecule type" value="Genomic_DNA"/>
</dbReference>
<evidence type="ECO:0000313" key="2">
    <source>
        <dbReference type="Proteomes" id="UP000236544"/>
    </source>
</evidence>
<keyword evidence="2" id="KW-1185">Reference proteome</keyword>
<organism evidence="1 2">
    <name type="scientific">Lachancea quebecensis</name>
    <dbReference type="NCBI Taxonomy" id="1654605"/>
    <lineage>
        <taxon>Eukaryota</taxon>
        <taxon>Fungi</taxon>
        <taxon>Dikarya</taxon>
        <taxon>Ascomycota</taxon>
        <taxon>Saccharomycotina</taxon>
        <taxon>Saccharomycetes</taxon>
        <taxon>Saccharomycetales</taxon>
        <taxon>Saccharomycetaceae</taxon>
        <taxon>Lachancea</taxon>
    </lineage>
</organism>
<dbReference type="OrthoDB" id="4036068at2759"/>
<dbReference type="Proteomes" id="UP000236544">
    <property type="component" value="Unassembled WGS sequence"/>
</dbReference>